<dbReference type="RefSeq" id="WP_160734923.1">
    <property type="nucleotide sequence ID" value="NZ_WTYT01000001.1"/>
</dbReference>
<dbReference type="EMBL" id="WTYT01000001">
    <property type="protein sequence ID" value="MXO64496.1"/>
    <property type="molecule type" value="Genomic_DNA"/>
</dbReference>
<evidence type="ECO:0000256" key="1">
    <source>
        <dbReference type="SAM" id="MobiDB-lite"/>
    </source>
</evidence>
<name>A0A6I4T0R5_9SPHN</name>
<evidence type="ECO:0000313" key="3">
    <source>
        <dbReference type="Proteomes" id="UP000438476"/>
    </source>
</evidence>
<dbReference type="OrthoDB" id="7410422at2"/>
<organism evidence="2 3">
    <name type="scientific">Altericroceibacterium endophyticum</name>
    <dbReference type="NCBI Taxonomy" id="1808508"/>
    <lineage>
        <taxon>Bacteria</taxon>
        <taxon>Pseudomonadati</taxon>
        <taxon>Pseudomonadota</taxon>
        <taxon>Alphaproteobacteria</taxon>
        <taxon>Sphingomonadales</taxon>
        <taxon>Erythrobacteraceae</taxon>
        <taxon>Altericroceibacterium</taxon>
    </lineage>
</organism>
<gene>
    <name evidence="2" type="ORF">GRI91_01815</name>
</gene>
<protein>
    <submittedName>
        <fullName evidence="2">Uncharacterized protein</fullName>
    </submittedName>
</protein>
<feature type="region of interest" description="Disordered" evidence="1">
    <location>
        <begin position="1"/>
        <end position="57"/>
    </location>
</feature>
<accession>A0A6I4T0R5</accession>
<feature type="compositionally biased region" description="Polar residues" evidence="1">
    <location>
        <begin position="27"/>
        <end position="39"/>
    </location>
</feature>
<dbReference type="Proteomes" id="UP000438476">
    <property type="component" value="Unassembled WGS sequence"/>
</dbReference>
<dbReference type="AlphaFoldDB" id="A0A6I4T0R5"/>
<keyword evidence="3" id="KW-1185">Reference proteome</keyword>
<evidence type="ECO:0000313" key="2">
    <source>
        <dbReference type="EMBL" id="MXO64496.1"/>
    </source>
</evidence>
<sequence length="57" mass="6409">MDRKSTDKPTAAKNKNDSEVIRKHRALQNQSSVSPQDYPQATDKEQALAVPKKSDKK</sequence>
<reference evidence="2 3" key="1">
    <citation type="submission" date="2019-12" db="EMBL/GenBank/DDBJ databases">
        <title>Genomic-based taxomic classification of the family Erythrobacteraceae.</title>
        <authorList>
            <person name="Xu L."/>
        </authorList>
    </citation>
    <scope>NUCLEOTIDE SEQUENCE [LARGE SCALE GENOMIC DNA]</scope>
    <source>
        <strain evidence="2 3">LMG 29518</strain>
    </source>
</reference>
<proteinExistence type="predicted"/>
<comment type="caution">
    <text evidence="2">The sequence shown here is derived from an EMBL/GenBank/DDBJ whole genome shotgun (WGS) entry which is preliminary data.</text>
</comment>